<gene>
    <name evidence="2" type="ORF">HXW94_11770</name>
</gene>
<keyword evidence="2" id="KW-0378">Hydrolase</keyword>
<sequence length="78" mass="8867">MIEFLSWHTSCYIKFFKQVCLVLDQFKCRVCGAKSKLQCHHIKPRAGGGTDKLSNLMTLHEATARKGRKTPNRSSKAE</sequence>
<accession>A0A850T8W7</accession>
<dbReference type="GO" id="GO:0003676">
    <property type="term" value="F:nucleic acid binding"/>
    <property type="evidence" value="ECO:0007669"/>
    <property type="project" value="InterPro"/>
</dbReference>
<evidence type="ECO:0000259" key="1">
    <source>
        <dbReference type="SMART" id="SM00507"/>
    </source>
</evidence>
<feature type="domain" description="HNH nuclease" evidence="1">
    <location>
        <begin position="17"/>
        <end position="65"/>
    </location>
</feature>
<dbReference type="CDD" id="cd00085">
    <property type="entry name" value="HNHc"/>
    <property type="match status" value="1"/>
</dbReference>
<protein>
    <submittedName>
        <fullName evidence="2">HNH endonuclease</fullName>
    </submittedName>
</protein>
<keyword evidence="2" id="KW-0255">Endonuclease</keyword>
<dbReference type="InterPro" id="IPR003615">
    <property type="entry name" value="HNH_nuc"/>
</dbReference>
<name>A0A850T8W7_9BACT</name>
<proteinExistence type="predicted"/>
<keyword evidence="3" id="KW-1185">Reference proteome</keyword>
<dbReference type="SMART" id="SM00507">
    <property type="entry name" value="HNHc"/>
    <property type="match status" value="1"/>
</dbReference>
<dbReference type="GO" id="GO:0008270">
    <property type="term" value="F:zinc ion binding"/>
    <property type="evidence" value="ECO:0007669"/>
    <property type="project" value="InterPro"/>
</dbReference>
<comment type="caution">
    <text evidence="2">The sequence shown here is derived from an EMBL/GenBank/DDBJ whole genome shotgun (WGS) entry which is preliminary data.</text>
</comment>
<organism evidence="2 3">
    <name type="scientific">Desulfobacter latus</name>
    <dbReference type="NCBI Taxonomy" id="2292"/>
    <lineage>
        <taxon>Bacteria</taxon>
        <taxon>Pseudomonadati</taxon>
        <taxon>Thermodesulfobacteriota</taxon>
        <taxon>Desulfobacteria</taxon>
        <taxon>Desulfobacterales</taxon>
        <taxon>Desulfobacteraceae</taxon>
        <taxon>Desulfobacter</taxon>
    </lineage>
</organism>
<evidence type="ECO:0000313" key="3">
    <source>
        <dbReference type="Proteomes" id="UP000553343"/>
    </source>
</evidence>
<dbReference type="Gene3D" id="1.10.30.50">
    <property type="match status" value="1"/>
</dbReference>
<dbReference type="GO" id="GO:0004519">
    <property type="term" value="F:endonuclease activity"/>
    <property type="evidence" value="ECO:0007669"/>
    <property type="project" value="UniProtKB-KW"/>
</dbReference>
<dbReference type="Pfam" id="PF01844">
    <property type="entry name" value="HNH"/>
    <property type="match status" value="1"/>
</dbReference>
<reference evidence="2 3" key="1">
    <citation type="submission" date="2020-06" db="EMBL/GenBank/DDBJ databases">
        <title>High-quality draft genome of sulfate reducer Desulfobacter latus type strain AcrS2 isolated from marine sediment.</title>
        <authorList>
            <person name="Hoppe M."/>
            <person name="Larsen C.K."/>
            <person name="Marshall I.P.G."/>
            <person name="Schramm A."/>
            <person name="Marietou A.G."/>
        </authorList>
    </citation>
    <scope>NUCLEOTIDE SEQUENCE [LARGE SCALE GENOMIC DNA]</scope>
    <source>
        <strain evidence="2 3">AcRS2</strain>
    </source>
</reference>
<dbReference type="EMBL" id="JACADJ010000041">
    <property type="protein sequence ID" value="NWH05655.1"/>
    <property type="molecule type" value="Genomic_DNA"/>
</dbReference>
<evidence type="ECO:0000313" key="2">
    <source>
        <dbReference type="EMBL" id="NWH05655.1"/>
    </source>
</evidence>
<dbReference type="Proteomes" id="UP000553343">
    <property type="component" value="Unassembled WGS sequence"/>
</dbReference>
<keyword evidence="2" id="KW-0540">Nuclease</keyword>
<dbReference type="InterPro" id="IPR002711">
    <property type="entry name" value="HNH"/>
</dbReference>
<dbReference type="AlphaFoldDB" id="A0A850T8W7"/>